<evidence type="ECO:0000313" key="2">
    <source>
        <dbReference type="EnsemblPlants" id="LPERR06G07310.1"/>
    </source>
</evidence>
<dbReference type="Gene3D" id="3.10.20.90">
    <property type="entry name" value="Phosphatidylinositol 3-kinase Catalytic Subunit, Chain A, domain 1"/>
    <property type="match status" value="1"/>
</dbReference>
<dbReference type="EnsemblPlants" id="LPERR06G07310.1">
    <property type="protein sequence ID" value="LPERR06G07310.1"/>
    <property type="gene ID" value="LPERR06G07310"/>
</dbReference>
<reference evidence="3" key="2">
    <citation type="submission" date="2013-12" db="EMBL/GenBank/DDBJ databases">
        <authorList>
            <person name="Yu Y."/>
            <person name="Lee S."/>
            <person name="de Baynast K."/>
            <person name="Wissotski M."/>
            <person name="Liu L."/>
            <person name="Talag J."/>
            <person name="Goicoechea J."/>
            <person name="Angelova A."/>
            <person name="Jetty R."/>
            <person name="Kudrna D."/>
            <person name="Golser W."/>
            <person name="Rivera L."/>
            <person name="Zhang J."/>
            <person name="Wing R."/>
        </authorList>
    </citation>
    <scope>NUCLEOTIDE SEQUENCE</scope>
</reference>
<protein>
    <recommendedName>
        <fullName evidence="1">UBL3-like ubiquitin domain-containing protein</fullName>
    </recommendedName>
</protein>
<dbReference type="PANTHER" id="PTHR13169:SF9">
    <property type="entry name" value="MEMBRANE-ANCHORED UBIQUITIN-FOLD PROTEIN 2"/>
    <property type="match status" value="1"/>
</dbReference>
<dbReference type="InterPro" id="IPR029071">
    <property type="entry name" value="Ubiquitin-like_domsf"/>
</dbReference>
<dbReference type="SUPFAM" id="SSF54236">
    <property type="entry name" value="Ubiquitin-like"/>
    <property type="match status" value="1"/>
</dbReference>
<organism evidence="2 3">
    <name type="scientific">Leersia perrieri</name>
    <dbReference type="NCBI Taxonomy" id="77586"/>
    <lineage>
        <taxon>Eukaryota</taxon>
        <taxon>Viridiplantae</taxon>
        <taxon>Streptophyta</taxon>
        <taxon>Embryophyta</taxon>
        <taxon>Tracheophyta</taxon>
        <taxon>Spermatophyta</taxon>
        <taxon>Magnoliopsida</taxon>
        <taxon>Liliopsida</taxon>
        <taxon>Poales</taxon>
        <taxon>Poaceae</taxon>
        <taxon>BOP clade</taxon>
        <taxon>Oryzoideae</taxon>
        <taxon>Oryzeae</taxon>
        <taxon>Oryzinae</taxon>
        <taxon>Leersia</taxon>
    </lineage>
</organism>
<dbReference type="CDD" id="cd01814">
    <property type="entry name" value="Ubl_MUBs_plant"/>
    <property type="match status" value="1"/>
</dbReference>
<accession>A0A0D9WNG5</accession>
<dbReference type="Proteomes" id="UP000032180">
    <property type="component" value="Chromosome 6"/>
</dbReference>
<keyword evidence="3" id="KW-1185">Reference proteome</keyword>
<name>A0A0D9WNG5_9ORYZ</name>
<dbReference type="Gramene" id="LPERR06G07310.1">
    <property type="protein sequence ID" value="LPERR06G07310.1"/>
    <property type="gene ID" value="LPERR06G07310"/>
</dbReference>
<feature type="domain" description="UBL3-like ubiquitin" evidence="1">
    <location>
        <begin position="131"/>
        <end position="225"/>
    </location>
</feature>
<reference evidence="2 3" key="1">
    <citation type="submission" date="2012-08" db="EMBL/GenBank/DDBJ databases">
        <title>Oryza genome evolution.</title>
        <authorList>
            <person name="Wing R.A."/>
        </authorList>
    </citation>
    <scope>NUCLEOTIDE SEQUENCE</scope>
</reference>
<sequence>MGMQFCTHTRHGYSCHRLPSRTPSNINTQFAEGESAKTPTNPTLPCPSLPRALAAFFAWPPQLRILERKNQSNPHPVLAPPPRGFLAAFLAQFLLFLLQLVGILVEKEEEQRVGGVCVGGCAGEMAAGGTEAIEVRFRLPVGTDIEPSRHDPSTTVAALKEFVLARYPQDKGIVPRTINDVTLINAGRVLENNKTLAESRVPVGEVPGGLITMHVVVRSHQADKNGIIFSHLIVKVIFQIRVLIPGCLK</sequence>
<dbReference type="STRING" id="77586.A0A0D9WNG5"/>
<reference evidence="2" key="3">
    <citation type="submission" date="2015-04" db="UniProtKB">
        <authorList>
            <consortium name="EnsemblPlants"/>
        </authorList>
    </citation>
    <scope>IDENTIFICATION</scope>
</reference>
<dbReference type="AlphaFoldDB" id="A0A0D9WNG5"/>
<dbReference type="InterPro" id="IPR039540">
    <property type="entry name" value="UBL3-like_ubiquitin_dom"/>
</dbReference>
<proteinExistence type="predicted"/>
<dbReference type="HOGENOM" id="CLU_1117107_0_0_1"/>
<evidence type="ECO:0000313" key="3">
    <source>
        <dbReference type="Proteomes" id="UP000032180"/>
    </source>
</evidence>
<evidence type="ECO:0000259" key="1">
    <source>
        <dbReference type="Pfam" id="PF13881"/>
    </source>
</evidence>
<dbReference type="PANTHER" id="PTHR13169">
    <property type="entry name" value="UBIQUITIN-LIKE PROTEIN 3 HCG-1 PROTEIN"/>
    <property type="match status" value="1"/>
</dbReference>
<dbReference type="InterPro" id="IPR040015">
    <property type="entry name" value="UBL3-like"/>
</dbReference>
<dbReference type="Pfam" id="PF13881">
    <property type="entry name" value="Rad60-SLD_2"/>
    <property type="match status" value="1"/>
</dbReference>